<dbReference type="EMBL" id="CAXIEN010000461">
    <property type="protein sequence ID" value="CAL1298421.1"/>
    <property type="molecule type" value="Genomic_DNA"/>
</dbReference>
<sequence>MPSKSFSAPLPPMGLPVKFSAVLRSRCLTYQFYFFPYLYQNEIILCNWVFLS</sequence>
<keyword evidence="2" id="KW-1185">Reference proteome</keyword>
<accession>A0AAV2BQ47</accession>
<organism evidence="1 2">
    <name type="scientific">Larinioides sclopetarius</name>
    <dbReference type="NCBI Taxonomy" id="280406"/>
    <lineage>
        <taxon>Eukaryota</taxon>
        <taxon>Metazoa</taxon>
        <taxon>Ecdysozoa</taxon>
        <taxon>Arthropoda</taxon>
        <taxon>Chelicerata</taxon>
        <taxon>Arachnida</taxon>
        <taxon>Araneae</taxon>
        <taxon>Araneomorphae</taxon>
        <taxon>Entelegynae</taxon>
        <taxon>Araneoidea</taxon>
        <taxon>Araneidae</taxon>
        <taxon>Larinioides</taxon>
    </lineage>
</organism>
<evidence type="ECO:0000313" key="1">
    <source>
        <dbReference type="EMBL" id="CAL1298421.1"/>
    </source>
</evidence>
<dbReference type="AlphaFoldDB" id="A0AAV2BQ47"/>
<dbReference type="Proteomes" id="UP001497382">
    <property type="component" value="Unassembled WGS sequence"/>
</dbReference>
<gene>
    <name evidence="1" type="ORF">LARSCL_LOCUS20834</name>
</gene>
<evidence type="ECO:0000313" key="2">
    <source>
        <dbReference type="Proteomes" id="UP001497382"/>
    </source>
</evidence>
<comment type="caution">
    <text evidence="1">The sequence shown here is derived from an EMBL/GenBank/DDBJ whole genome shotgun (WGS) entry which is preliminary data.</text>
</comment>
<reference evidence="1 2" key="1">
    <citation type="submission" date="2024-04" db="EMBL/GenBank/DDBJ databases">
        <authorList>
            <person name="Rising A."/>
            <person name="Reimegard J."/>
            <person name="Sonavane S."/>
            <person name="Akerstrom W."/>
            <person name="Nylinder S."/>
            <person name="Hedman E."/>
            <person name="Kallberg Y."/>
        </authorList>
    </citation>
    <scope>NUCLEOTIDE SEQUENCE [LARGE SCALE GENOMIC DNA]</scope>
</reference>
<name>A0AAV2BQ47_9ARAC</name>
<proteinExistence type="predicted"/>
<protein>
    <submittedName>
        <fullName evidence="1">Uncharacterized protein</fullName>
    </submittedName>
</protein>